<dbReference type="GeneID" id="66106395"/>
<name>A0A9P8AU82_9AGAR</name>
<evidence type="ECO:0000256" key="9">
    <source>
        <dbReference type="PIRSR" id="PIRSR602401-1"/>
    </source>
</evidence>
<dbReference type="Proteomes" id="UP000812287">
    <property type="component" value="Unassembled WGS sequence"/>
</dbReference>
<dbReference type="EMBL" id="MU250530">
    <property type="protein sequence ID" value="KAG7448203.1"/>
    <property type="molecule type" value="Genomic_DNA"/>
</dbReference>
<dbReference type="InterPro" id="IPR001128">
    <property type="entry name" value="Cyt_P450"/>
</dbReference>
<evidence type="ECO:0000256" key="10">
    <source>
        <dbReference type="RuleBase" id="RU000461"/>
    </source>
</evidence>
<keyword evidence="11" id="KW-0812">Transmembrane</keyword>
<accession>A0A9P8AU82</accession>
<reference evidence="12" key="1">
    <citation type="submission" date="2020-11" db="EMBL/GenBank/DDBJ databases">
        <title>Adaptations for nitrogen fixation in a non-lichenized fungal sporocarp promotes dispersal by wood-feeding termites.</title>
        <authorList>
            <consortium name="DOE Joint Genome Institute"/>
            <person name="Koch R.A."/>
            <person name="Yoon G."/>
            <person name="Arayal U."/>
            <person name="Lail K."/>
            <person name="Amirebrahimi M."/>
            <person name="Labutti K."/>
            <person name="Lipzen A."/>
            <person name="Riley R."/>
            <person name="Barry K."/>
            <person name="Henrissat B."/>
            <person name="Grigoriev I.V."/>
            <person name="Herr J.R."/>
            <person name="Aime M.C."/>
        </authorList>
    </citation>
    <scope>NUCLEOTIDE SEQUENCE</scope>
    <source>
        <strain evidence="12">MCA 3950</strain>
    </source>
</reference>
<sequence>MDFNLAIRNVMQGRVKVPLFVVIGVLFFSYLIRRRQVRLRTNPRRLPFPPGPKPLPLVGNLLDIPRDSEAARYNKLAREHGDLVFLSVFGKTILVVNTYQVANDLFEKRSSNYSDRNELPMINDLMGWDWSFGHMPYGDRWKAHRKIFHAHFQSSVVSVYWPIQLKEAHKLLRRLLHEPGELLEHLRHNSASTIMNVTYGIEVSDEDDRYITVAEKALDGMAKAAHPGAFLVDIFPILKHIPEFMPFAEFKRKARDWRKAVLEMRDAPYEAVKNALKQGTAAPCFVSYLLDDLEAKKENKQQEDTIRNCAGLALAAGAESTVSSLSSFMLAMVLYSDVQSKARREIDTVIGNDRLPDFSDRGSLPYVDAVVREVLRWNPVAPLGLPHMVTHDDEYNGYFIPAGTTMVGNSWTILHDPVTYPDPGRFNPERFLGIGKGSPVFDHVSVAFGYGRRICPGRFMAEGQLWISVACILSAFDISPAYDENGKPVSTKAAFASGMISHPLPFKCTITPRSELSKKLVEQTADLAP</sequence>
<dbReference type="OrthoDB" id="2789670at2759"/>
<dbReference type="PANTHER" id="PTHR46300:SF7">
    <property type="entry name" value="P450, PUTATIVE (EUROFUNG)-RELATED"/>
    <property type="match status" value="1"/>
</dbReference>
<dbReference type="PROSITE" id="PS00086">
    <property type="entry name" value="CYTOCHROME_P450"/>
    <property type="match status" value="1"/>
</dbReference>
<evidence type="ECO:0000313" key="12">
    <source>
        <dbReference type="EMBL" id="KAG7448203.1"/>
    </source>
</evidence>
<evidence type="ECO:0000256" key="6">
    <source>
        <dbReference type="ARBA" id="ARBA00023002"/>
    </source>
</evidence>
<keyword evidence="13" id="KW-1185">Reference proteome</keyword>
<gene>
    <name evidence="12" type="ORF">BT62DRAFT_918627</name>
</gene>
<dbReference type="InterPro" id="IPR050364">
    <property type="entry name" value="Cytochrome_P450_fung"/>
</dbReference>
<comment type="similarity">
    <text evidence="3 10">Belongs to the cytochrome P450 family.</text>
</comment>
<feature type="binding site" description="axial binding residue" evidence="9">
    <location>
        <position position="455"/>
    </location>
    <ligand>
        <name>heme</name>
        <dbReference type="ChEBI" id="CHEBI:30413"/>
    </ligand>
    <ligandPart>
        <name>Fe</name>
        <dbReference type="ChEBI" id="CHEBI:18248"/>
    </ligandPart>
</feature>
<dbReference type="GO" id="GO:0020037">
    <property type="term" value="F:heme binding"/>
    <property type="evidence" value="ECO:0007669"/>
    <property type="project" value="InterPro"/>
</dbReference>
<keyword evidence="7 9" id="KW-0408">Iron</keyword>
<dbReference type="GO" id="GO:0005506">
    <property type="term" value="F:iron ion binding"/>
    <property type="evidence" value="ECO:0007669"/>
    <property type="project" value="InterPro"/>
</dbReference>
<feature type="transmembrane region" description="Helical" evidence="11">
    <location>
        <begin position="15"/>
        <end position="32"/>
    </location>
</feature>
<dbReference type="Pfam" id="PF00067">
    <property type="entry name" value="p450"/>
    <property type="match status" value="1"/>
</dbReference>
<keyword evidence="8 10" id="KW-0503">Monooxygenase</keyword>
<evidence type="ECO:0000256" key="5">
    <source>
        <dbReference type="ARBA" id="ARBA00022723"/>
    </source>
</evidence>
<organism evidence="12 13">
    <name type="scientific">Guyanagaster necrorhizus</name>
    <dbReference type="NCBI Taxonomy" id="856835"/>
    <lineage>
        <taxon>Eukaryota</taxon>
        <taxon>Fungi</taxon>
        <taxon>Dikarya</taxon>
        <taxon>Basidiomycota</taxon>
        <taxon>Agaricomycotina</taxon>
        <taxon>Agaricomycetes</taxon>
        <taxon>Agaricomycetidae</taxon>
        <taxon>Agaricales</taxon>
        <taxon>Marasmiineae</taxon>
        <taxon>Physalacriaceae</taxon>
        <taxon>Guyanagaster</taxon>
    </lineage>
</organism>
<evidence type="ECO:0000256" key="3">
    <source>
        <dbReference type="ARBA" id="ARBA00010617"/>
    </source>
</evidence>
<comment type="cofactor">
    <cofactor evidence="1 9">
        <name>heme</name>
        <dbReference type="ChEBI" id="CHEBI:30413"/>
    </cofactor>
</comment>
<dbReference type="PRINTS" id="PR00385">
    <property type="entry name" value="P450"/>
</dbReference>
<dbReference type="Gene3D" id="1.10.630.10">
    <property type="entry name" value="Cytochrome P450"/>
    <property type="match status" value="1"/>
</dbReference>
<dbReference type="InterPro" id="IPR036396">
    <property type="entry name" value="Cyt_P450_sf"/>
</dbReference>
<dbReference type="InterPro" id="IPR002401">
    <property type="entry name" value="Cyt_P450_E_grp-I"/>
</dbReference>
<protein>
    <submittedName>
        <fullName evidence="12">Cytochrome P450</fullName>
    </submittedName>
</protein>
<evidence type="ECO:0000256" key="2">
    <source>
        <dbReference type="ARBA" id="ARBA00005179"/>
    </source>
</evidence>
<dbReference type="RefSeq" id="XP_043041703.1">
    <property type="nucleotide sequence ID" value="XM_043184098.1"/>
</dbReference>
<dbReference type="CDD" id="cd11065">
    <property type="entry name" value="CYP64-like"/>
    <property type="match status" value="1"/>
</dbReference>
<dbReference type="PRINTS" id="PR00463">
    <property type="entry name" value="EP450I"/>
</dbReference>
<evidence type="ECO:0000256" key="11">
    <source>
        <dbReference type="SAM" id="Phobius"/>
    </source>
</evidence>
<keyword evidence="5 9" id="KW-0479">Metal-binding</keyword>
<dbReference type="PANTHER" id="PTHR46300">
    <property type="entry name" value="P450, PUTATIVE (EUROFUNG)-RELATED-RELATED"/>
    <property type="match status" value="1"/>
</dbReference>
<proteinExistence type="inferred from homology"/>
<keyword evidence="11" id="KW-1133">Transmembrane helix</keyword>
<dbReference type="SUPFAM" id="SSF48264">
    <property type="entry name" value="Cytochrome P450"/>
    <property type="match status" value="1"/>
</dbReference>
<keyword evidence="6 10" id="KW-0560">Oxidoreductase</keyword>
<dbReference type="AlphaFoldDB" id="A0A9P8AU82"/>
<dbReference type="InterPro" id="IPR017972">
    <property type="entry name" value="Cyt_P450_CS"/>
</dbReference>
<evidence type="ECO:0000256" key="7">
    <source>
        <dbReference type="ARBA" id="ARBA00023004"/>
    </source>
</evidence>
<comment type="pathway">
    <text evidence="2">Secondary metabolite biosynthesis.</text>
</comment>
<keyword evidence="4 9" id="KW-0349">Heme</keyword>
<evidence type="ECO:0000256" key="1">
    <source>
        <dbReference type="ARBA" id="ARBA00001971"/>
    </source>
</evidence>
<evidence type="ECO:0000313" key="13">
    <source>
        <dbReference type="Proteomes" id="UP000812287"/>
    </source>
</evidence>
<dbReference type="GO" id="GO:0016705">
    <property type="term" value="F:oxidoreductase activity, acting on paired donors, with incorporation or reduction of molecular oxygen"/>
    <property type="evidence" value="ECO:0007669"/>
    <property type="project" value="InterPro"/>
</dbReference>
<evidence type="ECO:0000256" key="4">
    <source>
        <dbReference type="ARBA" id="ARBA00022617"/>
    </source>
</evidence>
<evidence type="ECO:0000256" key="8">
    <source>
        <dbReference type="ARBA" id="ARBA00023033"/>
    </source>
</evidence>
<keyword evidence="11" id="KW-0472">Membrane</keyword>
<dbReference type="GO" id="GO:0004497">
    <property type="term" value="F:monooxygenase activity"/>
    <property type="evidence" value="ECO:0007669"/>
    <property type="project" value="UniProtKB-KW"/>
</dbReference>
<comment type="caution">
    <text evidence="12">The sequence shown here is derived from an EMBL/GenBank/DDBJ whole genome shotgun (WGS) entry which is preliminary data.</text>
</comment>